<keyword evidence="2" id="KW-1185">Reference proteome</keyword>
<name>A0A518HY84_9BACT</name>
<sequence>MPTQYGTESKFTRAEFYELVWSKPATHIAKELGCSDSEIGTLCKSHDIPKPFAGYWMMLAHGKAPERPPLPDNEAEARRTIRVVNRAVKKVRSDHPEPQYDQEITRILEYVCKRPGAPWVRWANGATPWPCFRERAIARFSDPLAVDDPRSAGTSVLIS</sequence>
<accession>A0A518HY84</accession>
<reference evidence="1 2" key="1">
    <citation type="submission" date="2019-03" db="EMBL/GenBank/DDBJ databases">
        <title>Deep-cultivation of Planctomycetes and their phenomic and genomic characterization uncovers novel biology.</title>
        <authorList>
            <person name="Wiegand S."/>
            <person name="Jogler M."/>
            <person name="Boedeker C."/>
            <person name="Pinto D."/>
            <person name="Vollmers J."/>
            <person name="Rivas-Marin E."/>
            <person name="Kohn T."/>
            <person name="Peeters S.H."/>
            <person name="Heuer A."/>
            <person name="Rast P."/>
            <person name="Oberbeckmann S."/>
            <person name="Bunk B."/>
            <person name="Jeske O."/>
            <person name="Meyerdierks A."/>
            <person name="Storesund J.E."/>
            <person name="Kallscheuer N."/>
            <person name="Luecker S."/>
            <person name="Lage O.M."/>
            <person name="Pohl T."/>
            <person name="Merkel B.J."/>
            <person name="Hornburger P."/>
            <person name="Mueller R.-W."/>
            <person name="Bruemmer F."/>
            <person name="Labrenz M."/>
            <person name="Spormann A.M."/>
            <person name="Op den Camp H."/>
            <person name="Overmann J."/>
            <person name="Amann R."/>
            <person name="Jetten M.S.M."/>
            <person name="Mascher T."/>
            <person name="Medema M.H."/>
            <person name="Devos D.P."/>
            <person name="Kaster A.-K."/>
            <person name="Ovreas L."/>
            <person name="Rohde M."/>
            <person name="Galperin M.Y."/>
            <person name="Jogler C."/>
        </authorList>
    </citation>
    <scope>NUCLEOTIDE SEQUENCE [LARGE SCALE GENOMIC DNA]</scope>
    <source>
        <strain evidence="1 2">Enr13</strain>
    </source>
</reference>
<dbReference type="EMBL" id="CP037423">
    <property type="protein sequence ID" value="QDV45821.1"/>
    <property type="molecule type" value="Genomic_DNA"/>
</dbReference>
<dbReference type="AlphaFoldDB" id="A0A518HY84"/>
<protein>
    <submittedName>
        <fullName evidence="1">Uncharacterized protein</fullName>
    </submittedName>
</protein>
<dbReference type="KEGG" id="snep:Enr13x_57240"/>
<organism evidence="1 2">
    <name type="scientific">Stieleria neptunia</name>
    <dbReference type="NCBI Taxonomy" id="2527979"/>
    <lineage>
        <taxon>Bacteria</taxon>
        <taxon>Pseudomonadati</taxon>
        <taxon>Planctomycetota</taxon>
        <taxon>Planctomycetia</taxon>
        <taxon>Pirellulales</taxon>
        <taxon>Pirellulaceae</taxon>
        <taxon>Stieleria</taxon>
    </lineage>
</organism>
<dbReference type="Proteomes" id="UP000319004">
    <property type="component" value="Chromosome"/>
</dbReference>
<evidence type="ECO:0000313" key="2">
    <source>
        <dbReference type="Proteomes" id="UP000319004"/>
    </source>
</evidence>
<evidence type="ECO:0000313" key="1">
    <source>
        <dbReference type="EMBL" id="QDV45821.1"/>
    </source>
</evidence>
<gene>
    <name evidence="1" type="ORF">Enr13x_57240</name>
</gene>
<proteinExistence type="predicted"/>